<dbReference type="AlphaFoldDB" id="A0AAV9A0P5"/>
<evidence type="ECO:0000313" key="3">
    <source>
        <dbReference type="Proteomes" id="UP001179952"/>
    </source>
</evidence>
<dbReference type="EMBL" id="JAUJYN010000062">
    <property type="protein sequence ID" value="KAK1257064.1"/>
    <property type="molecule type" value="Genomic_DNA"/>
</dbReference>
<protein>
    <recommendedName>
        <fullName evidence="1">DUF1308 domain-containing protein</fullName>
    </recommendedName>
</protein>
<sequence>MDDPDLSSDVPSCTSEEQIEAEKRRCTKVRDRIERLRIPDPCKRTLLRLVDSELRFLSRLSLSPNTSSPICVNTGYLETVVRILEQPFISGVSRVCKPVPLPRSSASKSVHVDIVCTLNKSPVWFIVSDRNPKCVSWLGFQKQRGLRARVEEVLSAARSSGTLRPDSVFFFFNSGIAESVSQGLTAEFGALDVSTDFSLLGLDVSEDHDEDWVHVHSLMGLHTQVFQLNVDCVGGGASRSDFGVAGMVSGISGDGVVSVPGDAFSSLILTMRPAISEASVCEGETINFDTTALVALVSGISNGGTERLLKMSELELASRFKSNSKFVMDQVKSELQSPMLMELRHVLAGKSGIICETVNSEFKELVKMCGGPSEKLRANSLLRHLRLVPDQPSARMMGLPNTRKIALKNKIVFGTGDHWRAPTLTANMGFVRAISQTGMSLLTIEHTPRALTGD</sequence>
<organism evidence="2 3">
    <name type="scientific">Acorus gramineus</name>
    <name type="common">Dwarf sweet flag</name>
    <dbReference type="NCBI Taxonomy" id="55184"/>
    <lineage>
        <taxon>Eukaryota</taxon>
        <taxon>Viridiplantae</taxon>
        <taxon>Streptophyta</taxon>
        <taxon>Embryophyta</taxon>
        <taxon>Tracheophyta</taxon>
        <taxon>Spermatophyta</taxon>
        <taxon>Magnoliopsida</taxon>
        <taxon>Liliopsida</taxon>
        <taxon>Acoraceae</taxon>
        <taxon>Acorus</taxon>
    </lineage>
</organism>
<dbReference type="InterPro" id="IPR010733">
    <property type="entry name" value="DUF1308"/>
</dbReference>
<name>A0AAV9A0P5_ACOGR</name>
<dbReference type="PANTHER" id="PTHR13379:SF0">
    <property type="entry name" value="UPF0415 PROTEIN C7ORF25"/>
    <property type="match status" value="1"/>
</dbReference>
<reference evidence="2" key="1">
    <citation type="journal article" date="2023" name="Nat. Commun.">
        <title>Diploid and tetraploid genomes of Acorus and the evolution of monocots.</title>
        <authorList>
            <person name="Ma L."/>
            <person name="Liu K.W."/>
            <person name="Li Z."/>
            <person name="Hsiao Y.Y."/>
            <person name="Qi Y."/>
            <person name="Fu T."/>
            <person name="Tang G.D."/>
            <person name="Zhang D."/>
            <person name="Sun W.H."/>
            <person name="Liu D.K."/>
            <person name="Li Y."/>
            <person name="Chen G.Z."/>
            <person name="Liu X.D."/>
            <person name="Liao X.Y."/>
            <person name="Jiang Y.T."/>
            <person name="Yu X."/>
            <person name="Hao Y."/>
            <person name="Huang J."/>
            <person name="Zhao X.W."/>
            <person name="Ke S."/>
            <person name="Chen Y.Y."/>
            <person name="Wu W.L."/>
            <person name="Hsu J.L."/>
            <person name="Lin Y.F."/>
            <person name="Huang M.D."/>
            <person name="Li C.Y."/>
            <person name="Huang L."/>
            <person name="Wang Z.W."/>
            <person name="Zhao X."/>
            <person name="Zhong W.Y."/>
            <person name="Peng D.H."/>
            <person name="Ahmad S."/>
            <person name="Lan S."/>
            <person name="Zhang J.S."/>
            <person name="Tsai W.C."/>
            <person name="Van de Peer Y."/>
            <person name="Liu Z.J."/>
        </authorList>
    </citation>
    <scope>NUCLEOTIDE SEQUENCE</scope>
    <source>
        <strain evidence="2">SCP</strain>
    </source>
</reference>
<dbReference type="PANTHER" id="PTHR13379">
    <property type="entry name" value="UNCHARACTERIZED DUF1308"/>
    <property type="match status" value="1"/>
</dbReference>
<keyword evidence="3" id="KW-1185">Reference proteome</keyword>
<accession>A0AAV9A0P5</accession>
<feature type="domain" description="DUF1308" evidence="1">
    <location>
        <begin position="286"/>
        <end position="452"/>
    </location>
</feature>
<gene>
    <name evidence="2" type="ORF">QJS04_geneDACA019229</name>
</gene>
<evidence type="ECO:0000313" key="2">
    <source>
        <dbReference type="EMBL" id="KAK1257064.1"/>
    </source>
</evidence>
<dbReference type="Pfam" id="PF07000">
    <property type="entry name" value="DUF1308"/>
    <property type="match status" value="1"/>
</dbReference>
<comment type="caution">
    <text evidence="2">The sequence shown here is derived from an EMBL/GenBank/DDBJ whole genome shotgun (WGS) entry which is preliminary data.</text>
</comment>
<reference evidence="2" key="2">
    <citation type="submission" date="2023-06" db="EMBL/GenBank/DDBJ databases">
        <authorList>
            <person name="Ma L."/>
            <person name="Liu K.-W."/>
            <person name="Li Z."/>
            <person name="Hsiao Y.-Y."/>
            <person name="Qi Y."/>
            <person name="Fu T."/>
            <person name="Tang G."/>
            <person name="Zhang D."/>
            <person name="Sun W.-H."/>
            <person name="Liu D.-K."/>
            <person name="Li Y."/>
            <person name="Chen G.-Z."/>
            <person name="Liu X.-D."/>
            <person name="Liao X.-Y."/>
            <person name="Jiang Y.-T."/>
            <person name="Yu X."/>
            <person name="Hao Y."/>
            <person name="Huang J."/>
            <person name="Zhao X.-W."/>
            <person name="Ke S."/>
            <person name="Chen Y.-Y."/>
            <person name="Wu W.-L."/>
            <person name="Hsu J.-L."/>
            <person name="Lin Y.-F."/>
            <person name="Huang M.-D."/>
            <person name="Li C.-Y."/>
            <person name="Huang L."/>
            <person name="Wang Z.-W."/>
            <person name="Zhao X."/>
            <person name="Zhong W.-Y."/>
            <person name="Peng D.-H."/>
            <person name="Ahmad S."/>
            <person name="Lan S."/>
            <person name="Zhang J.-S."/>
            <person name="Tsai W.-C."/>
            <person name="Van De Peer Y."/>
            <person name="Liu Z.-J."/>
        </authorList>
    </citation>
    <scope>NUCLEOTIDE SEQUENCE</scope>
    <source>
        <strain evidence="2">SCP</strain>
        <tissue evidence="2">Leaves</tissue>
    </source>
</reference>
<dbReference type="Proteomes" id="UP001179952">
    <property type="component" value="Unassembled WGS sequence"/>
</dbReference>
<evidence type="ECO:0000259" key="1">
    <source>
        <dbReference type="Pfam" id="PF07000"/>
    </source>
</evidence>
<proteinExistence type="predicted"/>